<keyword evidence="1" id="KW-0805">Transcription regulation</keyword>
<dbReference type="CDD" id="cd07377">
    <property type="entry name" value="WHTH_GntR"/>
    <property type="match status" value="1"/>
</dbReference>
<dbReference type="SMART" id="SM00345">
    <property type="entry name" value="HTH_GNTR"/>
    <property type="match status" value="1"/>
</dbReference>
<evidence type="ECO:0000256" key="1">
    <source>
        <dbReference type="ARBA" id="ARBA00023015"/>
    </source>
</evidence>
<dbReference type="Proteomes" id="UP000003100">
    <property type="component" value="Unassembled WGS sequence"/>
</dbReference>
<dbReference type="EMBL" id="ACBZ01000083">
    <property type="protein sequence ID" value="EEG49394.1"/>
    <property type="molecule type" value="Genomic_DNA"/>
</dbReference>
<dbReference type="eggNOG" id="COG2188">
    <property type="taxonomic scope" value="Bacteria"/>
</dbReference>
<evidence type="ECO:0000259" key="4">
    <source>
        <dbReference type="PROSITE" id="PS50949"/>
    </source>
</evidence>
<reference evidence="5 6" key="1">
    <citation type="submission" date="2009-01" db="EMBL/GenBank/DDBJ databases">
        <authorList>
            <person name="Fulton L."/>
            <person name="Clifton S."/>
            <person name="Fulton B."/>
            <person name="Xu J."/>
            <person name="Minx P."/>
            <person name="Pepin K.H."/>
            <person name="Johnson M."/>
            <person name="Bhonagiri V."/>
            <person name="Nash W.E."/>
            <person name="Mardis E.R."/>
            <person name="Wilson R.K."/>
        </authorList>
    </citation>
    <scope>NUCLEOTIDE SEQUENCE [LARGE SCALE GENOMIC DNA]</scope>
    <source>
        <strain evidence="6">DSM 10507 / JCM 14656 / S5a33</strain>
    </source>
</reference>
<dbReference type="GO" id="GO:0003677">
    <property type="term" value="F:DNA binding"/>
    <property type="evidence" value="ECO:0007669"/>
    <property type="project" value="UniProtKB-KW"/>
</dbReference>
<dbReference type="Gene3D" id="1.10.10.10">
    <property type="entry name" value="Winged helix-like DNA-binding domain superfamily/Winged helix DNA-binding domain"/>
    <property type="match status" value="1"/>
</dbReference>
<evidence type="ECO:0000256" key="2">
    <source>
        <dbReference type="ARBA" id="ARBA00023125"/>
    </source>
</evidence>
<dbReference type="PRINTS" id="PR00035">
    <property type="entry name" value="HTHGNTR"/>
</dbReference>
<feature type="domain" description="HTH gntR-type" evidence="4">
    <location>
        <begin position="30"/>
        <end position="98"/>
    </location>
</feature>
<keyword evidence="6" id="KW-1185">Reference proteome</keyword>
<dbReference type="PANTHER" id="PTHR44846">
    <property type="entry name" value="MANNOSYL-D-GLYCERATE TRANSPORT/METABOLISM SYSTEM REPRESSOR MNGR-RELATED"/>
    <property type="match status" value="1"/>
</dbReference>
<dbReference type="InterPro" id="IPR028978">
    <property type="entry name" value="Chorismate_lyase_/UTRA_dom_sf"/>
</dbReference>
<dbReference type="InterPro" id="IPR036390">
    <property type="entry name" value="WH_DNA-bd_sf"/>
</dbReference>
<dbReference type="InterPro" id="IPR050679">
    <property type="entry name" value="Bact_HTH_transcr_reg"/>
</dbReference>
<dbReference type="GO" id="GO:0045892">
    <property type="term" value="P:negative regulation of DNA-templated transcription"/>
    <property type="evidence" value="ECO:0007669"/>
    <property type="project" value="TreeGrafter"/>
</dbReference>
<dbReference type="PROSITE" id="PS50949">
    <property type="entry name" value="HTH_GNTR"/>
    <property type="match status" value="1"/>
</dbReference>
<sequence>MEKYRSQISSRESKRLGGVVGEEMANGRKMLKYQTLKENLRERIESGRYLENNCLPAERELCEEFSASRMTVRKAVNELEQEGILYKVRGKGTFVKNTGKINQNLSKLTSFSEDMRTRGMVPGAKILLLDVLMANEVVADKLGIPVGDDVIMLRRLRLADGEPIAIETTYLRYALFSGVFDKLADGNSLYQFMKEELGIFPKKAIQSVEVSSLMEWEASLLGNESLNVSLLIHRQTFDADGMPLEYVESKYRSDKYKFYIELYDNE</sequence>
<evidence type="ECO:0000256" key="3">
    <source>
        <dbReference type="ARBA" id="ARBA00023163"/>
    </source>
</evidence>
<name>C0CLH0_BLAHS</name>
<dbReference type="SMART" id="SM00866">
    <property type="entry name" value="UTRA"/>
    <property type="match status" value="1"/>
</dbReference>
<dbReference type="PANTHER" id="PTHR44846:SF1">
    <property type="entry name" value="MANNOSYL-D-GLYCERATE TRANSPORT_METABOLISM SYSTEM REPRESSOR MNGR-RELATED"/>
    <property type="match status" value="1"/>
</dbReference>
<keyword evidence="2" id="KW-0238">DNA-binding</keyword>
<dbReference type="Pfam" id="PF00392">
    <property type="entry name" value="GntR"/>
    <property type="match status" value="1"/>
</dbReference>
<gene>
    <name evidence="5" type="ORF">RUMHYD_01692</name>
</gene>
<protein>
    <recommendedName>
        <fullName evidence="4">HTH gntR-type domain-containing protein</fullName>
    </recommendedName>
</protein>
<dbReference type="PATRIC" id="fig|476272.21.peg.2061"/>
<dbReference type="SUPFAM" id="SSF64288">
    <property type="entry name" value="Chorismate lyase-like"/>
    <property type="match status" value="1"/>
</dbReference>
<keyword evidence="3" id="KW-0804">Transcription</keyword>
<dbReference type="InterPro" id="IPR036388">
    <property type="entry name" value="WH-like_DNA-bd_sf"/>
</dbReference>
<dbReference type="Gene3D" id="3.40.1410.10">
    <property type="entry name" value="Chorismate lyase-like"/>
    <property type="match status" value="1"/>
</dbReference>
<reference evidence="5 6" key="2">
    <citation type="submission" date="2009-02" db="EMBL/GenBank/DDBJ databases">
        <title>Draft genome sequence of Blautia hydrogenotrophica DSM 10507 (Ruminococcus hydrogenotrophicus DSM 10507).</title>
        <authorList>
            <person name="Sudarsanam P."/>
            <person name="Ley R."/>
            <person name="Guruge J."/>
            <person name="Turnbaugh P.J."/>
            <person name="Mahowald M."/>
            <person name="Liep D."/>
            <person name="Gordon J."/>
        </authorList>
    </citation>
    <scope>NUCLEOTIDE SEQUENCE [LARGE SCALE GENOMIC DNA]</scope>
    <source>
        <strain evidence="6">DSM 10507 / JCM 14656 / S5a33</strain>
    </source>
</reference>
<dbReference type="GO" id="GO:0003700">
    <property type="term" value="F:DNA-binding transcription factor activity"/>
    <property type="evidence" value="ECO:0007669"/>
    <property type="project" value="InterPro"/>
</dbReference>
<proteinExistence type="predicted"/>
<dbReference type="Pfam" id="PF07702">
    <property type="entry name" value="UTRA"/>
    <property type="match status" value="1"/>
</dbReference>
<evidence type="ECO:0000313" key="5">
    <source>
        <dbReference type="EMBL" id="EEG49394.1"/>
    </source>
</evidence>
<dbReference type="AlphaFoldDB" id="C0CLH0"/>
<dbReference type="InterPro" id="IPR000524">
    <property type="entry name" value="Tscrpt_reg_HTH_GntR"/>
</dbReference>
<dbReference type="InterPro" id="IPR011663">
    <property type="entry name" value="UTRA"/>
</dbReference>
<dbReference type="SUPFAM" id="SSF46785">
    <property type="entry name" value="Winged helix' DNA-binding domain"/>
    <property type="match status" value="1"/>
</dbReference>
<organism evidence="5 6">
    <name type="scientific">Blautia hydrogenotrophica (strain DSM 10507 / JCM 14656 / S5a33)</name>
    <name type="common">Ruminococcus hydrogenotrophicus</name>
    <dbReference type="NCBI Taxonomy" id="476272"/>
    <lineage>
        <taxon>Bacteria</taxon>
        <taxon>Bacillati</taxon>
        <taxon>Bacillota</taxon>
        <taxon>Clostridia</taxon>
        <taxon>Lachnospirales</taxon>
        <taxon>Lachnospiraceae</taxon>
        <taxon>Blautia</taxon>
    </lineage>
</organism>
<accession>C0CLH0</accession>
<dbReference type="FunFam" id="1.10.10.10:FF:000079">
    <property type="entry name" value="GntR family transcriptional regulator"/>
    <property type="match status" value="1"/>
</dbReference>
<dbReference type="HOGENOM" id="CLU_063236_8_2_9"/>
<evidence type="ECO:0000313" key="6">
    <source>
        <dbReference type="Proteomes" id="UP000003100"/>
    </source>
</evidence>